<keyword evidence="2" id="KW-0902">Two-component regulatory system</keyword>
<evidence type="ECO:0000256" key="1">
    <source>
        <dbReference type="ARBA" id="ARBA00022553"/>
    </source>
</evidence>
<dbReference type="PANTHER" id="PTHR45339:SF1">
    <property type="entry name" value="HYBRID SIGNAL TRANSDUCTION HISTIDINE KINASE J"/>
    <property type="match status" value="1"/>
</dbReference>
<feature type="compositionally biased region" description="Low complexity" evidence="4">
    <location>
        <begin position="193"/>
        <end position="208"/>
    </location>
</feature>
<evidence type="ECO:0000313" key="7">
    <source>
        <dbReference type="Proteomes" id="UP000199236"/>
    </source>
</evidence>
<protein>
    <submittedName>
        <fullName evidence="6">Response regulator receiver domain-containing protein</fullName>
    </submittedName>
</protein>
<reference evidence="6 7" key="1">
    <citation type="submission" date="2016-10" db="EMBL/GenBank/DDBJ databases">
        <authorList>
            <person name="de Groot N.N."/>
        </authorList>
    </citation>
    <scope>NUCLEOTIDE SEQUENCE [LARGE SCALE GENOMIC DNA]</scope>
    <source>
        <strain evidence="6 7">CGMCC 1.9157</strain>
    </source>
</reference>
<dbReference type="Pfam" id="PF18551">
    <property type="entry name" value="TackOD1"/>
    <property type="match status" value="1"/>
</dbReference>
<name>A0A1I5CLK6_9HYPH</name>
<accession>A0A1I5CLK6</accession>
<dbReference type="OrthoDB" id="8432393at2"/>
<organism evidence="6 7">
    <name type="scientific">Cohaesibacter marisflavi</name>
    <dbReference type="NCBI Taxonomy" id="655353"/>
    <lineage>
        <taxon>Bacteria</taxon>
        <taxon>Pseudomonadati</taxon>
        <taxon>Pseudomonadota</taxon>
        <taxon>Alphaproteobacteria</taxon>
        <taxon>Hyphomicrobiales</taxon>
        <taxon>Cohaesibacteraceae</taxon>
    </lineage>
</organism>
<dbReference type="Proteomes" id="UP000199236">
    <property type="component" value="Unassembled WGS sequence"/>
</dbReference>
<gene>
    <name evidence="6" type="ORF">SAMN04488056_102272</name>
</gene>
<dbReference type="EMBL" id="FOVR01000002">
    <property type="protein sequence ID" value="SFN87797.1"/>
    <property type="molecule type" value="Genomic_DNA"/>
</dbReference>
<keyword evidence="7" id="KW-1185">Reference proteome</keyword>
<dbReference type="AlphaFoldDB" id="A0A1I5CLK6"/>
<dbReference type="Pfam" id="PF00072">
    <property type="entry name" value="Response_reg"/>
    <property type="match status" value="1"/>
</dbReference>
<evidence type="ECO:0000313" key="6">
    <source>
        <dbReference type="EMBL" id="SFN87797.1"/>
    </source>
</evidence>
<dbReference type="SMART" id="SM00448">
    <property type="entry name" value="REC"/>
    <property type="match status" value="1"/>
</dbReference>
<feature type="domain" description="Response regulatory" evidence="5">
    <location>
        <begin position="62"/>
        <end position="179"/>
    </location>
</feature>
<dbReference type="GO" id="GO:0000160">
    <property type="term" value="P:phosphorelay signal transduction system"/>
    <property type="evidence" value="ECO:0007669"/>
    <property type="project" value="UniProtKB-KW"/>
</dbReference>
<dbReference type="InterPro" id="IPR001789">
    <property type="entry name" value="Sig_transdc_resp-reg_receiver"/>
</dbReference>
<dbReference type="SUPFAM" id="SSF52172">
    <property type="entry name" value="CheY-like"/>
    <property type="match status" value="1"/>
</dbReference>
<evidence type="ECO:0000259" key="5">
    <source>
        <dbReference type="PROSITE" id="PS50110"/>
    </source>
</evidence>
<feature type="modified residue" description="4-aspartylphosphate" evidence="3">
    <location>
        <position position="111"/>
    </location>
</feature>
<sequence length="643" mass="71831">MTVQNSVNINLYLSNEFLKLFYLTYISNKYTFKPIFGKVMIRTHVDAASEQAGSSEVAASLKILVAEDSSITQDLLKLVLQQRGHAIEIADNGKDALSSLLADPFDLVLLDFHMPGMTGIEVLAHYDEATPDHPRPHFVAVTADIEGLMAHEKKCERFDAIVPKPLNIQEILSIIDDVLAERQSQPPKHQETAPFPKAASPSAPPQSGVPFTEGFRCLRWPDDFAQDEDRQRTLKLLADNTPFDAIIISQTIESRALLFLWQMRGLHLLPLIDTTGTLGAMADINAASLSAQADGSLTRIIDGFHTRRALVHRAILNSDILSDKLLTRLFIADRSLQPHYASQSRSGVAFNIPLDSETIFHEASKLQQSGFLHVRFFDRFHVCNNCGSAHFNIREECPSCHSSNLTESAYIHHFKCAHQAPEADFIQGDELICPKCRQRLLHFGSDYDKPGIVVSCQSCGHTTSEPDVGFVCLDCHSRFSGDAVETRDVYHYDLQEKARDYLRIGPSYMGLTQNILSFSDLPLDIIVSLNEQAKRFNEFGESFAFLEIRYQKAQELERDAGPRQFIQTRELFIETLRGIFSSVLGPEGHRIVKGHSSDFAILKKTAPEEIQSALGGIIEQARQPLRLDPGIQITVFGPGDLFT</sequence>
<evidence type="ECO:0000256" key="3">
    <source>
        <dbReference type="PROSITE-ProRule" id="PRU00169"/>
    </source>
</evidence>
<dbReference type="InterPro" id="IPR011006">
    <property type="entry name" value="CheY-like_superfamily"/>
</dbReference>
<dbReference type="CDD" id="cd17546">
    <property type="entry name" value="REC_hyHK_CKI1_RcsC-like"/>
    <property type="match status" value="1"/>
</dbReference>
<dbReference type="STRING" id="655353.SAMN04488056_102272"/>
<evidence type="ECO:0000256" key="4">
    <source>
        <dbReference type="SAM" id="MobiDB-lite"/>
    </source>
</evidence>
<dbReference type="InterPro" id="IPR040572">
    <property type="entry name" value="TackOD1"/>
</dbReference>
<proteinExistence type="predicted"/>
<dbReference type="PANTHER" id="PTHR45339">
    <property type="entry name" value="HYBRID SIGNAL TRANSDUCTION HISTIDINE KINASE J"/>
    <property type="match status" value="1"/>
</dbReference>
<keyword evidence="1 3" id="KW-0597">Phosphoprotein</keyword>
<dbReference type="PROSITE" id="PS50110">
    <property type="entry name" value="RESPONSE_REGULATORY"/>
    <property type="match status" value="1"/>
</dbReference>
<feature type="region of interest" description="Disordered" evidence="4">
    <location>
        <begin position="183"/>
        <end position="208"/>
    </location>
</feature>
<dbReference type="Gene3D" id="3.40.50.2300">
    <property type="match status" value="1"/>
</dbReference>
<evidence type="ECO:0000256" key="2">
    <source>
        <dbReference type="ARBA" id="ARBA00023012"/>
    </source>
</evidence>